<evidence type="ECO:0000313" key="3">
    <source>
        <dbReference type="Proteomes" id="UP000560069"/>
    </source>
</evidence>
<accession>A0A7Z0EA75</accession>
<dbReference type="Proteomes" id="UP000560069">
    <property type="component" value="Unassembled WGS sequence"/>
</dbReference>
<dbReference type="SUPFAM" id="SSF54593">
    <property type="entry name" value="Glyoxalase/Bleomycin resistance protein/Dihydroxybiphenyl dioxygenase"/>
    <property type="match status" value="1"/>
</dbReference>
<dbReference type="EMBL" id="JACCFQ010000001">
    <property type="protein sequence ID" value="NYJ17799.1"/>
    <property type="molecule type" value="Genomic_DNA"/>
</dbReference>
<dbReference type="PANTHER" id="PTHR34109">
    <property type="entry name" value="BNAUNNG04460D PROTEIN-RELATED"/>
    <property type="match status" value="1"/>
</dbReference>
<dbReference type="PROSITE" id="PS51819">
    <property type="entry name" value="VOC"/>
    <property type="match status" value="1"/>
</dbReference>
<dbReference type="InterPro" id="IPR029068">
    <property type="entry name" value="Glyas_Bleomycin-R_OHBP_Dase"/>
</dbReference>
<dbReference type="Pfam" id="PF00903">
    <property type="entry name" value="Glyoxalase"/>
    <property type="match status" value="1"/>
</dbReference>
<reference evidence="2 3" key="1">
    <citation type="submission" date="2020-07" db="EMBL/GenBank/DDBJ databases">
        <title>Sequencing the genomes of 1000 actinobacteria strains.</title>
        <authorList>
            <person name="Klenk H.-P."/>
        </authorList>
    </citation>
    <scope>NUCLEOTIDE SEQUENCE [LARGE SCALE GENOMIC DNA]</scope>
    <source>
        <strain evidence="2 3">DSM 15664</strain>
    </source>
</reference>
<dbReference type="AlphaFoldDB" id="A0A7Z0EA75"/>
<dbReference type="InterPro" id="IPR037523">
    <property type="entry name" value="VOC_core"/>
</dbReference>
<protein>
    <submittedName>
        <fullName evidence="2">Putative glyoxalase superfamily protein PhnB</fullName>
    </submittedName>
</protein>
<feature type="domain" description="VOC" evidence="1">
    <location>
        <begin position="1"/>
        <end position="124"/>
    </location>
</feature>
<comment type="caution">
    <text evidence="2">The sequence shown here is derived from an EMBL/GenBank/DDBJ whole genome shotgun (WGS) entry which is preliminary data.</text>
</comment>
<dbReference type="Gene3D" id="3.30.720.120">
    <property type="match status" value="1"/>
</dbReference>
<evidence type="ECO:0000259" key="1">
    <source>
        <dbReference type="PROSITE" id="PS51819"/>
    </source>
</evidence>
<gene>
    <name evidence="2" type="ORF">HNR11_002333</name>
</gene>
<sequence length="130" mass="13700">MAAVLVPYLSYADPAGVIDWLQAIGFRVLARHDDPAGRVVHAELGFGEAVVMLASNDADYLTPPLIARSTGVGLYLALDDVAERYAAAIDAGASSVLAPEETEWGTQRARVLGPGGREWSFGSYLPGAAR</sequence>
<keyword evidence="3" id="KW-1185">Reference proteome</keyword>
<dbReference type="PANTHER" id="PTHR34109:SF1">
    <property type="entry name" value="VOC DOMAIN-CONTAINING PROTEIN"/>
    <property type="match status" value="1"/>
</dbReference>
<proteinExistence type="predicted"/>
<dbReference type="RefSeq" id="WP_246310398.1">
    <property type="nucleotide sequence ID" value="NZ_BAAALK010000002.1"/>
</dbReference>
<organism evidence="2 3">
    <name type="scientific">Nesterenkonia sandarakina</name>
    <dbReference type="NCBI Taxonomy" id="272918"/>
    <lineage>
        <taxon>Bacteria</taxon>
        <taxon>Bacillati</taxon>
        <taxon>Actinomycetota</taxon>
        <taxon>Actinomycetes</taxon>
        <taxon>Micrococcales</taxon>
        <taxon>Micrococcaceae</taxon>
        <taxon>Nesterenkonia</taxon>
    </lineage>
</organism>
<evidence type="ECO:0000313" key="2">
    <source>
        <dbReference type="EMBL" id="NYJ17799.1"/>
    </source>
</evidence>
<dbReference type="InterPro" id="IPR004360">
    <property type="entry name" value="Glyas_Fos-R_dOase_dom"/>
</dbReference>
<name>A0A7Z0EA75_9MICC</name>
<dbReference type="Gene3D" id="3.30.720.110">
    <property type="match status" value="1"/>
</dbReference>